<dbReference type="Proteomes" id="UP000308092">
    <property type="component" value="Unassembled WGS sequence"/>
</dbReference>
<sequence>MVRQLPTCGVKREREDPEGDESPGRGSKSAMNTVNPTDLFNLGKNLKLLPVPETTDDLEVTCKKMQDLAKVVEEGNSLALYTGLKLASQQSRNPELIARTQLAPREREEYERWREMKDNRNRNSDGNNEDNQYNNIIMKLPDFDWDKNVAPVPQGSRSLKKFKQRAEAMAQIWDHQGVKPEHASWLTFNMTALLPLVKAVTKISNIERHLEEQNPGICNRTDMEFAELETARNILAVAERNRAREMARIRKLMKSITESTTIMKTRIRALEK</sequence>
<dbReference type="EMBL" id="QUQM01000008">
    <property type="protein sequence ID" value="KAA8641903.1"/>
    <property type="molecule type" value="Genomic_DNA"/>
</dbReference>
<evidence type="ECO:0000313" key="2">
    <source>
        <dbReference type="EMBL" id="KAA8641903.1"/>
    </source>
</evidence>
<dbReference type="EMBL" id="SOSA01000046">
    <property type="protein sequence ID" value="THC98388.1"/>
    <property type="molecule type" value="Genomic_DNA"/>
</dbReference>
<evidence type="ECO:0000313" key="4">
    <source>
        <dbReference type="Proteomes" id="UP000308092"/>
    </source>
</evidence>
<feature type="compositionally biased region" description="Basic and acidic residues" evidence="1">
    <location>
        <begin position="107"/>
        <end position="123"/>
    </location>
</feature>
<reference evidence="3 4" key="1">
    <citation type="submission" date="2019-03" db="EMBL/GenBank/DDBJ databases">
        <title>The genome sequence of a newly discovered highly antifungal drug resistant Aspergillus species, Aspergillus tanneri NIH 1004.</title>
        <authorList>
            <person name="Mounaud S."/>
            <person name="Singh I."/>
            <person name="Joardar V."/>
            <person name="Pakala S."/>
            <person name="Pakala S."/>
            <person name="Venepally P."/>
            <person name="Hoover J."/>
            <person name="Nierman W."/>
            <person name="Chung J."/>
            <person name="Losada L."/>
        </authorList>
    </citation>
    <scope>NUCLEOTIDE SEQUENCE [LARGE SCALE GENOMIC DNA]</scope>
    <source>
        <strain evidence="3 4">NIH1004</strain>
    </source>
</reference>
<protein>
    <submittedName>
        <fullName evidence="3">Uncharacterized protein</fullName>
    </submittedName>
</protein>
<dbReference type="VEuPathDB" id="FungiDB:EYZ11_002169"/>
<gene>
    <name evidence="2" type="ORF">ATNIH1004_010842</name>
    <name evidence="3" type="ORF">EYZ11_002169</name>
</gene>
<evidence type="ECO:0000313" key="5">
    <source>
        <dbReference type="Proteomes" id="UP000324241"/>
    </source>
</evidence>
<dbReference type="GeneID" id="54333543"/>
<feature type="region of interest" description="Disordered" evidence="1">
    <location>
        <begin position="1"/>
        <end position="34"/>
    </location>
</feature>
<evidence type="ECO:0000313" key="3">
    <source>
        <dbReference type="EMBL" id="THC98388.1"/>
    </source>
</evidence>
<proteinExistence type="predicted"/>
<comment type="caution">
    <text evidence="3">The sequence shown here is derived from an EMBL/GenBank/DDBJ whole genome shotgun (WGS) entry which is preliminary data.</text>
</comment>
<name>A0A4S3JTC2_9EURO</name>
<dbReference type="Proteomes" id="UP000324241">
    <property type="component" value="Unassembled WGS sequence"/>
</dbReference>
<reference evidence="2 5" key="2">
    <citation type="submission" date="2019-08" db="EMBL/GenBank/DDBJ databases">
        <title>The genome sequence of a newly discovered highly antifungal drug resistant Aspergillus species, Aspergillus tanneri NIH 1004.</title>
        <authorList>
            <person name="Mounaud S."/>
            <person name="Singh I."/>
            <person name="Joardar V."/>
            <person name="Pakala S."/>
            <person name="Pakala S."/>
            <person name="Venepally P."/>
            <person name="Chung J.K."/>
            <person name="Losada L."/>
            <person name="Nierman W.C."/>
        </authorList>
    </citation>
    <scope>NUCLEOTIDE SEQUENCE [LARGE SCALE GENOMIC DNA]</scope>
    <source>
        <strain evidence="2 5">NIH1004</strain>
    </source>
</reference>
<organism evidence="3 4">
    <name type="scientific">Aspergillus tanneri</name>
    <dbReference type="NCBI Taxonomy" id="1220188"/>
    <lineage>
        <taxon>Eukaryota</taxon>
        <taxon>Fungi</taxon>
        <taxon>Dikarya</taxon>
        <taxon>Ascomycota</taxon>
        <taxon>Pezizomycotina</taxon>
        <taxon>Eurotiomycetes</taxon>
        <taxon>Eurotiomycetidae</taxon>
        <taxon>Eurotiales</taxon>
        <taxon>Aspergillaceae</taxon>
        <taxon>Aspergillus</taxon>
        <taxon>Aspergillus subgen. Circumdati</taxon>
    </lineage>
</organism>
<evidence type="ECO:0000256" key="1">
    <source>
        <dbReference type="SAM" id="MobiDB-lite"/>
    </source>
</evidence>
<dbReference type="OrthoDB" id="4812032at2759"/>
<keyword evidence="4" id="KW-1185">Reference proteome</keyword>
<feature type="region of interest" description="Disordered" evidence="1">
    <location>
        <begin position="107"/>
        <end position="131"/>
    </location>
</feature>
<dbReference type="AlphaFoldDB" id="A0A4S3JTC2"/>
<dbReference type="RefSeq" id="XP_033421265.1">
    <property type="nucleotide sequence ID" value="XM_033575410.1"/>
</dbReference>
<accession>A0A4S3JTC2</accession>